<dbReference type="InterPro" id="IPR035979">
    <property type="entry name" value="RBD_domain_sf"/>
</dbReference>
<proteinExistence type="predicted"/>
<evidence type="ECO:0000313" key="2">
    <source>
        <dbReference type="EMBL" id="MED6173452.1"/>
    </source>
</evidence>
<dbReference type="EMBL" id="JASCZI010151548">
    <property type="protein sequence ID" value="MED6173452.1"/>
    <property type="molecule type" value="Genomic_DNA"/>
</dbReference>
<keyword evidence="3" id="KW-1185">Reference proteome</keyword>
<feature type="domain" description="RRM" evidence="1">
    <location>
        <begin position="9"/>
        <end position="46"/>
    </location>
</feature>
<organism evidence="2 3">
    <name type="scientific">Stylosanthes scabra</name>
    <dbReference type="NCBI Taxonomy" id="79078"/>
    <lineage>
        <taxon>Eukaryota</taxon>
        <taxon>Viridiplantae</taxon>
        <taxon>Streptophyta</taxon>
        <taxon>Embryophyta</taxon>
        <taxon>Tracheophyta</taxon>
        <taxon>Spermatophyta</taxon>
        <taxon>Magnoliopsida</taxon>
        <taxon>eudicotyledons</taxon>
        <taxon>Gunneridae</taxon>
        <taxon>Pentapetalae</taxon>
        <taxon>rosids</taxon>
        <taxon>fabids</taxon>
        <taxon>Fabales</taxon>
        <taxon>Fabaceae</taxon>
        <taxon>Papilionoideae</taxon>
        <taxon>50 kb inversion clade</taxon>
        <taxon>dalbergioids sensu lato</taxon>
        <taxon>Dalbergieae</taxon>
        <taxon>Pterocarpus clade</taxon>
        <taxon>Stylosanthes</taxon>
    </lineage>
</organism>
<accession>A0ABU6VIQ4</accession>
<gene>
    <name evidence="2" type="ORF">PIB30_059547</name>
</gene>
<dbReference type="Gene3D" id="3.30.70.330">
    <property type="match status" value="1"/>
</dbReference>
<comment type="caution">
    <text evidence="2">The sequence shown here is derived from an EMBL/GenBank/DDBJ whole genome shotgun (WGS) entry which is preliminary data.</text>
</comment>
<reference evidence="2 3" key="1">
    <citation type="journal article" date="2023" name="Plants (Basel)">
        <title>Bridging the Gap: Combining Genomics and Transcriptomics Approaches to Understand Stylosanthes scabra, an Orphan Legume from the Brazilian Caatinga.</title>
        <authorList>
            <person name="Ferreira-Neto J.R.C."/>
            <person name="da Silva M.D."/>
            <person name="Binneck E."/>
            <person name="de Melo N.F."/>
            <person name="da Silva R.H."/>
            <person name="de Melo A.L.T.M."/>
            <person name="Pandolfi V."/>
            <person name="Bustamante F.O."/>
            <person name="Brasileiro-Vidal A.C."/>
            <person name="Benko-Iseppon A.M."/>
        </authorList>
    </citation>
    <scope>NUCLEOTIDE SEQUENCE [LARGE SCALE GENOMIC DNA]</scope>
    <source>
        <tissue evidence="2">Leaves</tissue>
    </source>
</reference>
<sequence length="147" mass="17623">MDVFVSRKDRYREGTPYRIAFVRYKYYADALKAIDRMNGWKWGDQRVVVMLARYRRKEEAMRRRQGLQENKVIQKWVKVKKKGESANQECVKPIDLRKVMNLLIDEWIEVKYVGPYRCLATFSSEEIRDGAMNNELLLSVFDEVRPH</sequence>
<protein>
    <recommendedName>
        <fullName evidence="1">RRM domain-containing protein</fullName>
    </recommendedName>
</protein>
<dbReference type="InterPro" id="IPR012677">
    <property type="entry name" value="Nucleotide-bd_a/b_plait_sf"/>
</dbReference>
<evidence type="ECO:0000313" key="3">
    <source>
        <dbReference type="Proteomes" id="UP001341840"/>
    </source>
</evidence>
<name>A0ABU6VIQ4_9FABA</name>
<dbReference type="InterPro" id="IPR000504">
    <property type="entry name" value="RRM_dom"/>
</dbReference>
<dbReference type="Pfam" id="PF00076">
    <property type="entry name" value="RRM_1"/>
    <property type="match status" value="1"/>
</dbReference>
<evidence type="ECO:0000259" key="1">
    <source>
        <dbReference type="Pfam" id="PF00076"/>
    </source>
</evidence>
<dbReference type="Proteomes" id="UP001341840">
    <property type="component" value="Unassembled WGS sequence"/>
</dbReference>
<dbReference type="SUPFAM" id="SSF54928">
    <property type="entry name" value="RNA-binding domain, RBD"/>
    <property type="match status" value="1"/>
</dbReference>